<sequence>MSNNKIFIVLAILAMGLYTTSTDKTASQPVKTTVQIHPQLGQICQATASILFSQKTEIIKISSGDNDKMAYMHYIRPSDNSLWKAKCHLNGDHVAWASNNVDNIGCWRIEENDEKITFSITGNSLKLIDIYSDGSSIKQMYKLNSL</sequence>
<gene>
    <name evidence="1" type="ORF">MEG1DRAFT_02457</name>
</gene>
<name>A0A081RW46_PHOTE</name>
<reference evidence="1 2" key="1">
    <citation type="submission" date="2014-03" db="EMBL/GenBank/DDBJ databases">
        <title>Draft Genome of Photorhabdus temperata Meg1.</title>
        <authorList>
            <person name="Hurst S.G.IV."/>
            <person name="Morris K."/>
            <person name="Thomas K."/>
            <person name="Tisa L.S."/>
        </authorList>
    </citation>
    <scope>NUCLEOTIDE SEQUENCE [LARGE SCALE GENOMIC DNA]</scope>
    <source>
        <strain evidence="1 2">Meg1</strain>
    </source>
</reference>
<evidence type="ECO:0000313" key="2">
    <source>
        <dbReference type="Proteomes" id="UP000028002"/>
    </source>
</evidence>
<dbReference type="AlphaFoldDB" id="A0A081RW46"/>
<dbReference type="Proteomes" id="UP000028002">
    <property type="component" value="Unassembled WGS sequence"/>
</dbReference>
<protein>
    <submittedName>
        <fullName evidence="1">Uncharacterized protein</fullName>
    </submittedName>
</protein>
<dbReference type="EMBL" id="JGVH01000039">
    <property type="protein sequence ID" value="KER02899.1"/>
    <property type="molecule type" value="Genomic_DNA"/>
</dbReference>
<organism evidence="1 2">
    <name type="scientific">Photorhabdus temperata subsp. temperata Meg1</name>
    <dbReference type="NCBI Taxonomy" id="1393735"/>
    <lineage>
        <taxon>Bacteria</taxon>
        <taxon>Pseudomonadati</taxon>
        <taxon>Pseudomonadota</taxon>
        <taxon>Gammaproteobacteria</taxon>
        <taxon>Enterobacterales</taxon>
        <taxon>Morganellaceae</taxon>
        <taxon>Photorhabdus</taxon>
    </lineage>
</organism>
<accession>A0A081RW46</accession>
<comment type="caution">
    <text evidence="1">The sequence shown here is derived from an EMBL/GenBank/DDBJ whole genome shotgun (WGS) entry which is preliminary data.</text>
</comment>
<dbReference type="RefSeq" id="WP_023045961.1">
    <property type="nucleotide sequence ID" value="NZ_CAWLUD010000039.1"/>
</dbReference>
<proteinExistence type="predicted"/>
<evidence type="ECO:0000313" key="1">
    <source>
        <dbReference type="EMBL" id="KER02899.1"/>
    </source>
</evidence>